<feature type="transmembrane region" description="Helical" evidence="6">
    <location>
        <begin position="311"/>
        <end position="333"/>
    </location>
</feature>
<keyword evidence="8" id="KW-1185">Reference proteome</keyword>
<proteinExistence type="predicted"/>
<keyword evidence="2 6" id="KW-0812">Transmembrane</keyword>
<feature type="region of interest" description="Disordered" evidence="5">
    <location>
        <begin position="418"/>
        <end position="454"/>
    </location>
</feature>
<dbReference type="PANTHER" id="PTHR11706:SF101">
    <property type="entry name" value="MANGANESE TRANSPORTER SMF1"/>
    <property type="match status" value="1"/>
</dbReference>
<dbReference type="PRINTS" id="PR00447">
    <property type="entry name" value="NATRESASSCMP"/>
</dbReference>
<dbReference type="GO" id="GO:0015086">
    <property type="term" value="F:cadmium ion transmembrane transporter activity"/>
    <property type="evidence" value="ECO:0007669"/>
    <property type="project" value="TreeGrafter"/>
</dbReference>
<dbReference type="STRING" id="436010.A0A166MJS8"/>
<evidence type="ECO:0000256" key="6">
    <source>
        <dbReference type="SAM" id="Phobius"/>
    </source>
</evidence>
<keyword evidence="4 6" id="KW-0472">Membrane</keyword>
<dbReference type="EMBL" id="KV417528">
    <property type="protein sequence ID" value="KZP24073.1"/>
    <property type="molecule type" value="Genomic_DNA"/>
</dbReference>
<protein>
    <submittedName>
        <fullName evidence="7">Natural resistance-associated macrophage protein</fullName>
    </submittedName>
</protein>
<feature type="transmembrane region" description="Helical" evidence="6">
    <location>
        <begin position="89"/>
        <end position="119"/>
    </location>
</feature>
<comment type="subcellular location">
    <subcellularLocation>
        <location evidence="1">Membrane</location>
        <topology evidence="1">Multi-pass membrane protein</topology>
    </subcellularLocation>
</comment>
<feature type="transmembrane region" description="Helical" evidence="6">
    <location>
        <begin position="64"/>
        <end position="83"/>
    </location>
</feature>
<evidence type="ECO:0000313" key="8">
    <source>
        <dbReference type="Proteomes" id="UP000076532"/>
    </source>
</evidence>
<evidence type="ECO:0000313" key="7">
    <source>
        <dbReference type="EMBL" id="KZP24073.1"/>
    </source>
</evidence>
<dbReference type="Pfam" id="PF01566">
    <property type="entry name" value="Nramp"/>
    <property type="match status" value="2"/>
</dbReference>
<dbReference type="InterPro" id="IPR001046">
    <property type="entry name" value="NRAMP_fam"/>
</dbReference>
<dbReference type="GO" id="GO:0030026">
    <property type="term" value="P:intracellular manganese ion homeostasis"/>
    <property type="evidence" value="ECO:0007669"/>
    <property type="project" value="TreeGrafter"/>
</dbReference>
<evidence type="ECO:0000256" key="2">
    <source>
        <dbReference type="ARBA" id="ARBA00022692"/>
    </source>
</evidence>
<feature type="transmembrane region" description="Helical" evidence="6">
    <location>
        <begin position="353"/>
        <end position="371"/>
    </location>
</feature>
<dbReference type="GO" id="GO:0005886">
    <property type="term" value="C:plasma membrane"/>
    <property type="evidence" value="ECO:0007669"/>
    <property type="project" value="TreeGrafter"/>
</dbReference>
<gene>
    <name evidence="7" type="ORF">FIBSPDRAFT_1042374</name>
</gene>
<sequence>MRYLQAGSVYGYKLLFVVLLAGLFAVFLKILASRLGCVTGFDLASHCRILLHSRPKHKLLSRYLLHYPLYIIAEIAIISTDLAELLGSAIALCLIWPALPLWAGVLLTAGDVIFILALGDPLGGRPGKMFEWLIAVLTDGHIPLVRYPFVCMPIIIAKVDVNWAQVFDWFVPSKTIFASGGLYFPGDIVASPPPLQRPHPQTRPSTAPSRIPQTRRIATFFRSTFKVTFTDQSFKDNYEPEPKTHAERETNALGFVRPHLWHGIGDMALSLLGFAVIINALILVLAAAVFYHGAGGRHDNRPCEHSGNVPAALLFALALLAAGQSSSMIATVAGQSVSEGFLRWRVSPAMRRLVTRLIGLVPSLIIAAAGGRSGLNGLLVASQVILSVSLPFVTLPLIYLTSSKAIMSVRVPVPPAPARPLPTSAPPPPHTDLETEVASHNPNNPSNAETAGLEGQAEERVVDYSNGWVATGLGVVIWLVMVAANGYVLVTLALGEDS</sequence>
<evidence type="ECO:0000256" key="5">
    <source>
        <dbReference type="SAM" id="MobiDB-lite"/>
    </source>
</evidence>
<evidence type="ECO:0000256" key="1">
    <source>
        <dbReference type="ARBA" id="ARBA00004141"/>
    </source>
</evidence>
<name>A0A166MJS8_9AGAM</name>
<dbReference type="OrthoDB" id="409173at2759"/>
<feature type="transmembrane region" description="Helical" evidence="6">
    <location>
        <begin position="468"/>
        <end position="494"/>
    </location>
</feature>
<accession>A0A166MJS8</accession>
<dbReference type="GO" id="GO:0034755">
    <property type="term" value="P:iron ion transmembrane transport"/>
    <property type="evidence" value="ECO:0007669"/>
    <property type="project" value="TreeGrafter"/>
</dbReference>
<dbReference type="PANTHER" id="PTHR11706">
    <property type="entry name" value="SOLUTE CARRIER PROTEIN FAMILY 11 MEMBER"/>
    <property type="match status" value="1"/>
</dbReference>
<feature type="transmembrane region" description="Helical" evidence="6">
    <location>
        <begin position="377"/>
        <end position="400"/>
    </location>
</feature>
<dbReference type="GO" id="GO:0005384">
    <property type="term" value="F:manganese ion transmembrane transporter activity"/>
    <property type="evidence" value="ECO:0007669"/>
    <property type="project" value="TreeGrafter"/>
</dbReference>
<organism evidence="7 8">
    <name type="scientific">Athelia psychrophila</name>
    <dbReference type="NCBI Taxonomy" id="1759441"/>
    <lineage>
        <taxon>Eukaryota</taxon>
        <taxon>Fungi</taxon>
        <taxon>Dikarya</taxon>
        <taxon>Basidiomycota</taxon>
        <taxon>Agaricomycotina</taxon>
        <taxon>Agaricomycetes</taxon>
        <taxon>Agaricomycetidae</taxon>
        <taxon>Atheliales</taxon>
        <taxon>Atheliaceae</taxon>
        <taxon>Athelia</taxon>
    </lineage>
</organism>
<feature type="compositionally biased region" description="Pro residues" evidence="5">
    <location>
        <begin position="418"/>
        <end position="430"/>
    </location>
</feature>
<dbReference type="AlphaFoldDB" id="A0A166MJS8"/>
<dbReference type="Proteomes" id="UP000076532">
    <property type="component" value="Unassembled WGS sequence"/>
</dbReference>
<reference evidence="7 8" key="1">
    <citation type="journal article" date="2016" name="Mol. Biol. Evol.">
        <title>Comparative Genomics of Early-Diverging Mushroom-Forming Fungi Provides Insights into the Origins of Lignocellulose Decay Capabilities.</title>
        <authorList>
            <person name="Nagy L.G."/>
            <person name="Riley R."/>
            <person name="Tritt A."/>
            <person name="Adam C."/>
            <person name="Daum C."/>
            <person name="Floudas D."/>
            <person name="Sun H."/>
            <person name="Yadav J.S."/>
            <person name="Pangilinan J."/>
            <person name="Larsson K.H."/>
            <person name="Matsuura K."/>
            <person name="Barry K."/>
            <person name="Labutti K."/>
            <person name="Kuo R."/>
            <person name="Ohm R.A."/>
            <person name="Bhattacharya S.S."/>
            <person name="Shirouzu T."/>
            <person name="Yoshinaga Y."/>
            <person name="Martin F.M."/>
            <person name="Grigoriev I.V."/>
            <person name="Hibbett D.S."/>
        </authorList>
    </citation>
    <scope>NUCLEOTIDE SEQUENCE [LARGE SCALE GENOMIC DNA]</scope>
    <source>
        <strain evidence="7 8">CBS 109695</strain>
    </source>
</reference>
<feature type="compositionally biased region" description="Polar residues" evidence="5">
    <location>
        <begin position="438"/>
        <end position="449"/>
    </location>
</feature>
<feature type="transmembrane region" description="Helical" evidence="6">
    <location>
        <begin position="267"/>
        <end position="291"/>
    </location>
</feature>
<evidence type="ECO:0000256" key="3">
    <source>
        <dbReference type="ARBA" id="ARBA00022989"/>
    </source>
</evidence>
<evidence type="ECO:0000256" key="4">
    <source>
        <dbReference type="ARBA" id="ARBA00023136"/>
    </source>
</evidence>
<keyword evidence="3 6" id="KW-1133">Transmembrane helix</keyword>
<feature type="transmembrane region" description="Helical" evidence="6">
    <location>
        <begin position="12"/>
        <end position="32"/>
    </location>
</feature>